<dbReference type="Proteomes" id="UP000680866">
    <property type="component" value="Chromosome"/>
</dbReference>
<protein>
    <recommendedName>
        <fullName evidence="4">LysR family transcriptional regulator</fullName>
    </recommendedName>
</protein>
<proteinExistence type="predicted"/>
<dbReference type="AlphaFoldDB" id="A0A810NB08"/>
<sequence length="410" mass="44549">MPSECEPGQRFVGERRGRAGYPSRVSTDRPDRHYDRLRIKHLRVFDALTRRGRYRSTAAQFGATDQHIRDLVDDLEQAFGGGPGTLVTQVAGTRGAYVPTPAGEQARDIFGQILNLLDAAERLRGSATGQQRLLAFLPHHTQLVTKVMIALRDRDIVVPHTLDELDRAGGRFEERVLDNVRRRVYDLVIGPPPERRASDRRRKGLQTNLLYTARLEAMVPVERVGDGHLELHRLAEHELLLPPPGFRSRDILDGSFVASGLADRGLRLRVVKPSQVTGVLVKMGWDGLGTVVLPSDIALPYKAGSYSAGPDADRFAWVPLVTGADTHLTHGVYVTTRANRDAEPGVQEIVDAVAAAVDATPGLEGTEPLPAAPADRAARSLLADLAGGRYDDQLAAIRAAVDARAAAGAP</sequence>
<dbReference type="SUPFAM" id="SSF46785">
    <property type="entry name" value="Winged helix' DNA-binding domain"/>
    <property type="match status" value="1"/>
</dbReference>
<feature type="region of interest" description="Disordered" evidence="1">
    <location>
        <begin position="1"/>
        <end position="29"/>
    </location>
</feature>
<dbReference type="Gene3D" id="1.10.10.10">
    <property type="entry name" value="Winged helix-like DNA-binding domain superfamily/Winged helix DNA-binding domain"/>
    <property type="match status" value="1"/>
</dbReference>
<evidence type="ECO:0008006" key="4">
    <source>
        <dbReference type="Google" id="ProtNLM"/>
    </source>
</evidence>
<dbReference type="InterPro" id="IPR036390">
    <property type="entry name" value="WH_DNA-bd_sf"/>
</dbReference>
<evidence type="ECO:0000256" key="1">
    <source>
        <dbReference type="SAM" id="MobiDB-lite"/>
    </source>
</evidence>
<evidence type="ECO:0000313" key="2">
    <source>
        <dbReference type="EMBL" id="BCJ69018.1"/>
    </source>
</evidence>
<reference evidence="2" key="1">
    <citation type="submission" date="2020-08" db="EMBL/GenBank/DDBJ databases">
        <title>Whole genome shotgun sequence of Polymorphospora rubra NBRC 101157.</title>
        <authorList>
            <person name="Komaki H."/>
            <person name="Tamura T."/>
        </authorList>
    </citation>
    <scope>NUCLEOTIDE SEQUENCE</scope>
    <source>
        <strain evidence="2">NBRC 101157</strain>
    </source>
</reference>
<name>A0A810NB08_9ACTN</name>
<organism evidence="2 3">
    <name type="scientific">Polymorphospora rubra</name>
    <dbReference type="NCBI Taxonomy" id="338584"/>
    <lineage>
        <taxon>Bacteria</taxon>
        <taxon>Bacillati</taxon>
        <taxon>Actinomycetota</taxon>
        <taxon>Actinomycetes</taxon>
        <taxon>Micromonosporales</taxon>
        <taxon>Micromonosporaceae</taxon>
        <taxon>Polymorphospora</taxon>
    </lineage>
</organism>
<gene>
    <name evidence="2" type="ORF">Prubr_60390</name>
</gene>
<dbReference type="KEGG" id="pry:Prubr_60390"/>
<accession>A0A810NB08</accession>
<dbReference type="SUPFAM" id="SSF53850">
    <property type="entry name" value="Periplasmic binding protein-like II"/>
    <property type="match status" value="1"/>
</dbReference>
<dbReference type="Gene3D" id="3.40.190.290">
    <property type="match status" value="1"/>
</dbReference>
<dbReference type="EMBL" id="AP023359">
    <property type="protein sequence ID" value="BCJ69018.1"/>
    <property type="molecule type" value="Genomic_DNA"/>
</dbReference>
<evidence type="ECO:0000313" key="3">
    <source>
        <dbReference type="Proteomes" id="UP000680866"/>
    </source>
</evidence>
<keyword evidence="3" id="KW-1185">Reference proteome</keyword>
<dbReference type="InterPro" id="IPR036388">
    <property type="entry name" value="WH-like_DNA-bd_sf"/>
</dbReference>